<evidence type="ECO:0000313" key="5">
    <source>
        <dbReference type="Proteomes" id="UP000188947"/>
    </source>
</evidence>
<evidence type="ECO:0000256" key="2">
    <source>
        <dbReference type="ARBA" id="ARBA00022679"/>
    </source>
</evidence>
<dbReference type="Pfam" id="PF00535">
    <property type="entry name" value="Glycos_transf_2"/>
    <property type="match status" value="1"/>
</dbReference>
<dbReference type="eggNOG" id="COG1216">
    <property type="taxonomic scope" value="Bacteria"/>
</dbReference>
<dbReference type="Proteomes" id="UP000188947">
    <property type="component" value="Unassembled WGS sequence"/>
</dbReference>
<reference evidence="4 5" key="1">
    <citation type="submission" date="2016-11" db="EMBL/GenBank/DDBJ databases">
        <title>Genome sequence and comparative genomic analysis of clinical strain Elizabethkingia meningoseptica 61421 PRCM.</title>
        <authorList>
            <person name="Wang M."/>
            <person name="Hu S."/>
            <person name="Cao L."/>
            <person name="Jiang T."/>
            <person name="Zhou Y."/>
            <person name="Ming D."/>
        </authorList>
    </citation>
    <scope>NUCLEOTIDE SEQUENCE [LARGE SCALE GENOMIC DNA]</scope>
    <source>
        <strain evidence="4 5">61421 PRCM</strain>
    </source>
</reference>
<dbReference type="RefSeq" id="WP_070904909.1">
    <property type="nucleotide sequence ID" value="NZ_CP016378.1"/>
</dbReference>
<dbReference type="Gene3D" id="3.90.550.10">
    <property type="entry name" value="Spore Coat Polysaccharide Biosynthesis Protein SpsA, Chain A"/>
    <property type="match status" value="1"/>
</dbReference>
<evidence type="ECO:0000256" key="1">
    <source>
        <dbReference type="ARBA" id="ARBA00022676"/>
    </source>
</evidence>
<sequence length="343" mass="39958">MEKKNVRVSVIIPVYNVEAFLDETIQSVLEQSLDSVEVILVNDGSTDNSAQIGEKYAAANPNVKFISQENKGVSVARNKGLEKAEGEYIFFMDSDDTLDKEYLKTSYETAKNNDSDIVVIGNYFYTRMQRTAILPTCAQFLKHGFLKKYPDIRFPVNIQPCEDGIFSNQLLALTSKVSYNRQGVYHYRKHDKQNHVAINQNAGKVLLQIPEWLEILRSSYTKYDLIKSRALYLALFVQHEPFGFRYLKMPLDKDQKVFLHRTIKVFMEQDVLPYLTKKDMSELSRVFVKFINAQTYEEFDAYFADSAFNQNNKFKNKVYMKMTKFIINTKARKRLKNYLKGEF</sequence>
<organism evidence="4 5">
    <name type="scientific">Elizabethkingia meningoseptica</name>
    <name type="common">Chryseobacterium meningosepticum</name>
    <dbReference type="NCBI Taxonomy" id="238"/>
    <lineage>
        <taxon>Bacteria</taxon>
        <taxon>Pseudomonadati</taxon>
        <taxon>Bacteroidota</taxon>
        <taxon>Flavobacteriia</taxon>
        <taxon>Flavobacteriales</taxon>
        <taxon>Weeksellaceae</taxon>
        <taxon>Elizabethkingia</taxon>
    </lineage>
</organism>
<dbReference type="OrthoDB" id="396512at2"/>
<dbReference type="PANTHER" id="PTHR22916">
    <property type="entry name" value="GLYCOSYLTRANSFERASE"/>
    <property type="match status" value="1"/>
</dbReference>
<keyword evidence="5" id="KW-1185">Reference proteome</keyword>
<dbReference type="InterPro" id="IPR001173">
    <property type="entry name" value="Glyco_trans_2-like"/>
</dbReference>
<keyword evidence="1" id="KW-0328">Glycosyltransferase</keyword>
<dbReference type="EMBL" id="MPOG01000001">
    <property type="protein sequence ID" value="OOH97740.1"/>
    <property type="molecule type" value="Genomic_DNA"/>
</dbReference>
<dbReference type="CDD" id="cd00761">
    <property type="entry name" value="Glyco_tranf_GTA_type"/>
    <property type="match status" value="1"/>
</dbReference>
<dbReference type="GO" id="GO:0016758">
    <property type="term" value="F:hexosyltransferase activity"/>
    <property type="evidence" value="ECO:0007669"/>
    <property type="project" value="UniProtKB-ARBA"/>
</dbReference>
<dbReference type="SUPFAM" id="SSF53448">
    <property type="entry name" value="Nucleotide-diphospho-sugar transferases"/>
    <property type="match status" value="1"/>
</dbReference>
<proteinExistence type="predicted"/>
<feature type="domain" description="Glycosyltransferase 2-like" evidence="3">
    <location>
        <begin position="9"/>
        <end position="137"/>
    </location>
</feature>
<protein>
    <submittedName>
        <fullName evidence="4">Glycosyl transferase family 2</fullName>
    </submittedName>
</protein>
<evidence type="ECO:0000313" key="4">
    <source>
        <dbReference type="EMBL" id="OOH97740.1"/>
    </source>
</evidence>
<gene>
    <name evidence="4" type="ORF">BMF97_00255</name>
</gene>
<keyword evidence="2 4" id="KW-0808">Transferase</keyword>
<dbReference type="STRING" id="238.BBD35_03855"/>
<evidence type="ECO:0000259" key="3">
    <source>
        <dbReference type="Pfam" id="PF00535"/>
    </source>
</evidence>
<dbReference type="PANTHER" id="PTHR22916:SF51">
    <property type="entry name" value="GLYCOSYLTRANSFERASE EPSH-RELATED"/>
    <property type="match status" value="1"/>
</dbReference>
<dbReference type="AlphaFoldDB" id="A0A1T3J620"/>
<accession>A0A1T3J620</accession>
<name>A0A1T3J620_ELIME</name>
<dbReference type="InterPro" id="IPR029044">
    <property type="entry name" value="Nucleotide-diphossugar_trans"/>
</dbReference>
<comment type="caution">
    <text evidence="4">The sequence shown here is derived from an EMBL/GenBank/DDBJ whole genome shotgun (WGS) entry which is preliminary data.</text>
</comment>